<dbReference type="OrthoDB" id="6784331at2759"/>
<evidence type="ECO:0000259" key="3">
    <source>
        <dbReference type="PROSITE" id="PS50158"/>
    </source>
</evidence>
<dbReference type="SUPFAM" id="SSF57756">
    <property type="entry name" value="Retrovirus zinc finger-like domains"/>
    <property type="match status" value="1"/>
</dbReference>
<feature type="domain" description="CCHC-type" evidence="3">
    <location>
        <begin position="593"/>
        <end position="608"/>
    </location>
</feature>
<dbReference type="InterPro" id="IPR001878">
    <property type="entry name" value="Znf_CCHC"/>
</dbReference>
<dbReference type="SMART" id="SM00343">
    <property type="entry name" value="ZnF_C2HC"/>
    <property type="match status" value="3"/>
</dbReference>
<feature type="compositionally biased region" description="Low complexity" evidence="2">
    <location>
        <begin position="50"/>
        <end position="62"/>
    </location>
</feature>
<dbReference type="EMBL" id="OV651813">
    <property type="protein sequence ID" value="CAH1099633.1"/>
    <property type="molecule type" value="Genomic_DNA"/>
</dbReference>
<proteinExistence type="predicted"/>
<dbReference type="Proteomes" id="UP001153636">
    <property type="component" value="Chromosome 1"/>
</dbReference>
<dbReference type="PROSITE" id="PS50158">
    <property type="entry name" value="ZF_CCHC"/>
    <property type="match status" value="2"/>
</dbReference>
<feature type="region of interest" description="Disordered" evidence="2">
    <location>
        <begin position="1"/>
        <end position="123"/>
    </location>
</feature>
<evidence type="ECO:0000256" key="1">
    <source>
        <dbReference type="PROSITE-ProRule" id="PRU00047"/>
    </source>
</evidence>
<feature type="compositionally biased region" description="Polar residues" evidence="2">
    <location>
        <begin position="1"/>
        <end position="11"/>
    </location>
</feature>
<gene>
    <name evidence="4" type="ORF">PSYICH_LOCUS685</name>
</gene>
<feature type="compositionally biased region" description="Basic and acidic residues" evidence="2">
    <location>
        <begin position="12"/>
        <end position="49"/>
    </location>
</feature>
<evidence type="ECO:0000256" key="2">
    <source>
        <dbReference type="SAM" id="MobiDB-lite"/>
    </source>
</evidence>
<reference evidence="4" key="1">
    <citation type="submission" date="2022-01" db="EMBL/GenBank/DDBJ databases">
        <authorList>
            <person name="King R."/>
        </authorList>
    </citation>
    <scope>NUCLEOTIDE SEQUENCE</scope>
</reference>
<protein>
    <recommendedName>
        <fullName evidence="3">CCHC-type domain-containing protein</fullName>
    </recommendedName>
</protein>
<name>A0A9P0G4G9_9CUCU</name>
<sequence length="650" mass="74620">MEISTQTNINIEDTKIQKHKEKEENSNKIEMEENSNKIEMEENSNKIEMGENSNITTNITEENGNRTPEDIEDNDNPFERRPSIHRTPTGLSRWLKNEENSLKQASKRARQETPPAGQVVKESSDILEKKQIMTRVTETSKELMALMRDTPKTKTEIKNIALSLNRSVESLQRRINEYEEEKTEPQVIKVKNLNSVGTQVNEEELKKENNKRKEEINTEILSTLETQTTIEKLKNIIDYDWPEEAYTKTKIIKGELADMTINEDVAFITNINGINTEEIGKKHPEAAQIIKEGLTEGQVEYIKRNIKIQSSKGDMGQTSNMNIIIPYKMDDTGITEVESLHDILIKLLRLLETENKNRIIISATGGLIDGDYLRKSLEYIFHKTEINALILVNKGIKKRKTTLVQRKENQTEKLIIKAEGKSYAELLKDVKGTVKLEETGIEVKTIKKTNRGDLFLEIQGNKEKAVALKEIIKTSNANTDVTIKTNDIILHITDIDASIGEQELKMELLNKRQELKEDDIKVLSIRPTQNGNQTATVAMKKEVAIDIANRGKIKIGWINCRVRQRVHMTRCFRCLQFGHTRKDCQEEDRSDLCLKCGKAGHKVKECENPPFCLTCRIEGHRQDQTSCPHYRNIIRERQRTLSTASSVFRR</sequence>
<keyword evidence="1" id="KW-0862">Zinc</keyword>
<evidence type="ECO:0000313" key="5">
    <source>
        <dbReference type="Proteomes" id="UP001153636"/>
    </source>
</evidence>
<keyword evidence="1" id="KW-0479">Metal-binding</keyword>
<accession>A0A9P0G4G9</accession>
<evidence type="ECO:0000313" key="4">
    <source>
        <dbReference type="EMBL" id="CAH1099633.1"/>
    </source>
</evidence>
<dbReference type="GO" id="GO:0008270">
    <property type="term" value="F:zinc ion binding"/>
    <property type="evidence" value="ECO:0007669"/>
    <property type="project" value="UniProtKB-KW"/>
</dbReference>
<feature type="domain" description="CCHC-type" evidence="3">
    <location>
        <begin position="570"/>
        <end position="586"/>
    </location>
</feature>
<keyword evidence="5" id="KW-1185">Reference proteome</keyword>
<organism evidence="4 5">
    <name type="scientific">Psylliodes chrysocephalus</name>
    <dbReference type="NCBI Taxonomy" id="3402493"/>
    <lineage>
        <taxon>Eukaryota</taxon>
        <taxon>Metazoa</taxon>
        <taxon>Ecdysozoa</taxon>
        <taxon>Arthropoda</taxon>
        <taxon>Hexapoda</taxon>
        <taxon>Insecta</taxon>
        <taxon>Pterygota</taxon>
        <taxon>Neoptera</taxon>
        <taxon>Endopterygota</taxon>
        <taxon>Coleoptera</taxon>
        <taxon>Polyphaga</taxon>
        <taxon>Cucujiformia</taxon>
        <taxon>Chrysomeloidea</taxon>
        <taxon>Chrysomelidae</taxon>
        <taxon>Galerucinae</taxon>
        <taxon>Alticini</taxon>
        <taxon>Psylliodes</taxon>
    </lineage>
</organism>
<dbReference type="Gene3D" id="4.10.60.10">
    <property type="entry name" value="Zinc finger, CCHC-type"/>
    <property type="match status" value="1"/>
</dbReference>
<dbReference type="GO" id="GO:0003676">
    <property type="term" value="F:nucleic acid binding"/>
    <property type="evidence" value="ECO:0007669"/>
    <property type="project" value="InterPro"/>
</dbReference>
<dbReference type="InterPro" id="IPR036875">
    <property type="entry name" value="Znf_CCHC_sf"/>
</dbReference>
<dbReference type="AlphaFoldDB" id="A0A9P0G4G9"/>
<keyword evidence="1" id="KW-0863">Zinc-finger</keyword>